<dbReference type="AlphaFoldDB" id="G4TCQ8"/>
<evidence type="ECO:0000313" key="1">
    <source>
        <dbReference type="EMBL" id="CCA69101.1"/>
    </source>
</evidence>
<dbReference type="HOGENOM" id="CLU_799533_0_0_1"/>
<organism evidence="1 2">
    <name type="scientific">Serendipita indica (strain DSM 11827)</name>
    <name type="common">Root endophyte fungus</name>
    <name type="synonym">Piriformospora indica</name>
    <dbReference type="NCBI Taxonomy" id="1109443"/>
    <lineage>
        <taxon>Eukaryota</taxon>
        <taxon>Fungi</taxon>
        <taxon>Dikarya</taxon>
        <taxon>Basidiomycota</taxon>
        <taxon>Agaricomycotina</taxon>
        <taxon>Agaricomycetes</taxon>
        <taxon>Sebacinales</taxon>
        <taxon>Serendipitaceae</taxon>
        <taxon>Serendipita</taxon>
    </lineage>
</organism>
<dbReference type="Proteomes" id="UP000007148">
    <property type="component" value="Unassembled WGS sequence"/>
</dbReference>
<dbReference type="InParanoid" id="G4TCQ8"/>
<dbReference type="EMBL" id="CAFZ01000047">
    <property type="protein sequence ID" value="CCA69101.1"/>
    <property type="molecule type" value="Genomic_DNA"/>
</dbReference>
<protein>
    <submittedName>
        <fullName evidence="1">Uncharacterized protein</fullName>
    </submittedName>
</protein>
<reference evidence="1 2" key="1">
    <citation type="journal article" date="2011" name="PLoS Pathog.">
        <title>Endophytic Life Strategies Decoded by Genome and Transcriptome Analyses of the Mutualistic Root Symbiont Piriformospora indica.</title>
        <authorList>
            <person name="Zuccaro A."/>
            <person name="Lahrmann U."/>
            <person name="Guldener U."/>
            <person name="Langen G."/>
            <person name="Pfiffi S."/>
            <person name="Biedenkopf D."/>
            <person name="Wong P."/>
            <person name="Samans B."/>
            <person name="Grimm C."/>
            <person name="Basiewicz M."/>
            <person name="Murat C."/>
            <person name="Martin F."/>
            <person name="Kogel K.H."/>
        </authorList>
    </citation>
    <scope>NUCLEOTIDE SEQUENCE [LARGE SCALE GENOMIC DNA]</scope>
    <source>
        <strain evidence="1 2">DSM 11827</strain>
    </source>
</reference>
<evidence type="ECO:0000313" key="2">
    <source>
        <dbReference type="Proteomes" id="UP000007148"/>
    </source>
</evidence>
<sequence length="347" mass="40405">MQQARKIVRHAASRGCLQAKRFYHLPEDTYPRGDPRSIYDSRVNYLWQPKNHSDEETKAKEVMRDAFRKAIGRAQRGWFDKEEDDIIETNFRFFFVPYWLVRAGLYTKIDHGTDELVFTEGRIGIDISYSTFGFNHHALDMLHFEPVKAKVLDVKAIDTPPMENTVYIPFTKAPPFHHLGFYEKLCHSDDLLLEEHIRLRPQRLTAKIAARPVLDTIALAEFEYNRHHVTVAYSPRLGRDSIFAKGKWMDPAEAIGPSTIAYSVGWRGLDPKELKKDDYNNLRGILEDRARVWLSSAQQKGGSTKLDDQLWESDLVGEEAYKTVHDWAEAKVQLWDNRLDIEDWKKL</sequence>
<gene>
    <name evidence="1" type="ORF">PIIN_03001</name>
</gene>
<proteinExistence type="predicted"/>
<keyword evidence="2" id="KW-1185">Reference proteome</keyword>
<accession>G4TCQ8</accession>
<comment type="caution">
    <text evidence="1">The sequence shown here is derived from an EMBL/GenBank/DDBJ whole genome shotgun (WGS) entry which is preliminary data.</text>
</comment>
<dbReference type="OrthoDB" id="3133314at2759"/>
<name>G4TCQ8_SERID</name>